<sequence>MEYSVYKALFAGGLLGLMMGELSTRATWAIFDFPMRFESNKKTAVAIGALEGSISGAALGALSGNTLVPGPGLFFGLAVGAAIGMSAGALRTKKLYEQQFIKNEK</sequence>
<feature type="transmembrane region" description="Helical" evidence="1">
    <location>
        <begin position="68"/>
        <end position="90"/>
    </location>
</feature>
<organism evidence="2 3">
    <name type="scientific">Brachionus plicatilis</name>
    <name type="common">Marine rotifer</name>
    <name type="synonym">Brachionus muelleri</name>
    <dbReference type="NCBI Taxonomy" id="10195"/>
    <lineage>
        <taxon>Eukaryota</taxon>
        <taxon>Metazoa</taxon>
        <taxon>Spiralia</taxon>
        <taxon>Gnathifera</taxon>
        <taxon>Rotifera</taxon>
        <taxon>Eurotatoria</taxon>
        <taxon>Monogononta</taxon>
        <taxon>Pseudotrocha</taxon>
        <taxon>Ploima</taxon>
        <taxon>Brachionidae</taxon>
        <taxon>Brachionus</taxon>
    </lineage>
</organism>
<evidence type="ECO:0000313" key="3">
    <source>
        <dbReference type="Proteomes" id="UP000276133"/>
    </source>
</evidence>
<feature type="transmembrane region" description="Helical" evidence="1">
    <location>
        <begin position="6"/>
        <end position="31"/>
    </location>
</feature>
<keyword evidence="1" id="KW-0812">Transmembrane</keyword>
<comment type="caution">
    <text evidence="2">The sequence shown here is derived from an EMBL/GenBank/DDBJ whole genome shotgun (WGS) entry which is preliminary data.</text>
</comment>
<dbReference type="Proteomes" id="UP000276133">
    <property type="component" value="Unassembled WGS sequence"/>
</dbReference>
<evidence type="ECO:0000313" key="2">
    <source>
        <dbReference type="EMBL" id="RNA29559.1"/>
    </source>
</evidence>
<accession>A0A3M7S1L9</accession>
<dbReference type="EMBL" id="REGN01002201">
    <property type="protein sequence ID" value="RNA29559.1"/>
    <property type="molecule type" value="Genomic_DNA"/>
</dbReference>
<keyword evidence="1" id="KW-0472">Membrane</keyword>
<reference evidence="2 3" key="1">
    <citation type="journal article" date="2018" name="Sci. Rep.">
        <title>Genomic signatures of local adaptation to the degree of environmental predictability in rotifers.</title>
        <authorList>
            <person name="Franch-Gras L."/>
            <person name="Hahn C."/>
            <person name="Garcia-Roger E.M."/>
            <person name="Carmona M.J."/>
            <person name="Serra M."/>
            <person name="Gomez A."/>
        </authorList>
    </citation>
    <scope>NUCLEOTIDE SEQUENCE [LARGE SCALE GENOMIC DNA]</scope>
    <source>
        <strain evidence="2">HYR1</strain>
    </source>
</reference>
<dbReference type="AlphaFoldDB" id="A0A3M7S1L9"/>
<protein>
    <submittedName>
        <fullName evidence="2">Uncharacterized protein</fullName>
    </submittedName>
</protein>
<keyword evidence="1" id="KW-1133">Transmembrane helix</keyword>
<keyword evidence="3" id="KW-1185">Reference proteome</keyword>
<gene>
    <name evidence="2" type="ORF">BpHYR1_041891</name>
</gene>
<name>A0A3M7S1L9_BRAPC</name>
<proteinExistence type="predicted"/>
<evidence type="ECO:0000256" key="1">
    <source>
        <dbReference type="SAM" id="Phobius"/>
    </source>
</evidence>